<evidence type="ECO:0000256" key="1">
    <source>
        <dbReference type="SAM" id="MobiDB-lite"/>
    </source>
</evidence>
<sequence>MVFKSNCVFVITLTARIYTEKREVKLYEKTKMFLVRKKENKDDGKENNRKGVKGGISKAPLIPPKNVHSATVRSGAQSSLRLCSSSVTIKSSSEALSSHPDKPITQNVELSSNDYSQNELFNTSNSNDSVSSVQQQNIIPSVDVSFPRSSDDHLPLSSVSHDNYHQTSTFHTFPLLKDLPKLSLPALAPVQVNERTLRLQRNFTELILSRLKDWLTKYTCCSDKDELKVILDSTYVEHSTLTCAVV</sequence>
<name>A0A0M3JUU9_ANISI</name>
<evidence type="ECO:0000313" key="4">
    <source>
        <dbReference type="WBParaSite" id="ASIM_0001197601-mRNA-1"/>
    </source>
</evidence>
<dbReference type="EMBL" id="UYRR01031070">
    <property type="protein sequence ID" value="VDK45076.1"/>
    <property type="molecule type" value="Genomic_DNA"/>
</dbReference>
<feature type="compositionally biased region" description="Basic and acidic residues" evidence="1">
    <location>
        <begin position="39"/>
        <end position="49"/>
    </location>
</feature>
<feature type="region of interest" description="Disordered" evidence="1">
    <location>
        <begin position="39"/>
        <end position="67"/>
    </location>
</feature>
<dbReference type="WBParaSite" id="ASIM_0001197601-mRNA-1">
    <property type="protein sequence ID" value="ASIM_0001197601-mRNA-1"/>
    <property type="gene ID" value="ASIM_0001197601"/>
</dbReference>
<keyword evidence="3" id="KW-1185">Reference proteome</keyword>
<proteinExistence type="predicted"/>
<protein>
    <submittedName>
        <fullName evidence="4">CDT1 domain-containing protein</fullName>
    </submittedName>
</protein>
<accession>A0A0M3JUU9</accession>
<evidence type="ECO:0000313" key="3">
    <source>
        <dbReference type="Proteomes" id="UP000267096"/>
    </source>
</evidence>
<reference evidence="2 3" key="2">
    <citation type="submission" date="2018-11" db="EMBL/GenBank/DDBJ databases">
        <authorList>
            <consortium name="Pathogen Informatics"/>
        </authorList>
    </citation>
    <scope>NUCLEOTIDE SEQUENCE [LARGE SCALE GENOMIC DNA]</scope>
</reference>
<reference evidence="4" key="1">
    <citation type="submission" date="2017-02" db="UniProtKB">
        <authorList>
            <consortium name="WormBaseParasite"/>
        </authorList>
    </citation>
    <scope>IDENTIFICATION</scope>
</reference>
<dbReference type="Proteomes" id="UP000267096">
    <property type="component" value="Unassembled WGS sequence"/>
</dbReference>
<gene>
    <name evidence="2" type="ORF">ASIM_LOCUS11442</name>
</gene>
<organism evidence="4">
    <name type="scientific">Anisakis simplex</name>
    <name type="common">Herring worm</name>
    <dbReference type="NCBI Taxonomy" id="6269"/>
    <lineage>
        <taxon>Eukaryota</taxon>
        <taxon>Metazoa</taxon>
        <taxon>Ecdysozoa</taxon>
        <taxon>Nematoda</taxon>
        <taxon>Chromadorea</taxon>
        <taxon>Rhabditida</taxon>
        <taxon>Spirurina</taxon>
        <taxon>Ascaridomorpha</taxon>
        <taxon>Ascaridoidea</taxon>
        <taxon>Anisakidae</taxon>
        <taxon>Anisakis</taxon>
        <taxon>Anisakis simplex complex</taxon>
    </lineage>
</organism>
<dbReference type="AlphaFoldDB" id="A0A0M3JUU9"/>
<evidence type="ECO:0000313" key="2">
    <source>
        <dbReference type="EMBL" id="VDK45076.1"/>
    </source>
</evidence>